<dbReference type="GO" id="GO:0004856">
    <property type="term" value="F:D-xylulokinase activity"/>
    <property type="evidence" value="ECO:0007669"/>
    <property type="project" value="UniProtKB-EC"/>
</dbReference>
<keyword evidence="13" id="KW-1185">Reference proteome</keyword>
<keyword evidence="6 9" id="KW-0067">ATP-binding</keyword>
<dbReference type="RefSeq" id="WP_274735247.1">
    <property type="nucleotide sequence ID" value="NZ_CAMXYX010000007.1"/>
</dbReference>
<dbReference type="InterPro" id="IPR018484">
    <property type="entry name" value="FGGY_N"/>
</dbReference>
<dbReference type="EMBL" id="JARBHI010000022">
    <property type="protein sequence ID" value="MDE1657069.1"/>
    <property type="molecule type" value="Genomic_DNA"/>
</dbReference>
<evidence type="ECO:0000256" key="7">
    <source>
        <dbReference type="ARBA" id="ARBA00023277"/>
    </source>
</evidence>
<dbReference type="CDD" id="cd07809">
    <property type="entry name" value="ASKHA_NBD_FGGY_BaXK-like"/>
    <property type="match status" value="1"/>
</dbReference>
<comment type="catalytic activity">
    <reaction evidence="9">
        <text>D-xylulose + ATP = D-xylulose 5-phosphate + ADP + H(+)</text>
        <dbReference type="Rhea" id="RHEA:10964"/>
        <dbReference type="ChEBI" id="CHEBI:15378"/>
        <dbReference type="ChEBI" id="CHEBI:17140"/>
        <dbReference type="ChEBI" id="CHEBI:30616"/>
        <dbReference type="ChEBI" id="CHEBI:57737"/>
        <dbReference type="ChEBI" id="CHEBI:456216"/>
        <dbReference type="EC" id="2.7.1.17"/>
    </reaction>
</comment>
<gene>
    <name evidence="9 12" type="primary">xylB</name>
    <name evidence="12" type="ORF">PWJ81_08310</name>
</gene>
<dbReference type="InterPro" id="IPR000577">
    <property type="entry name" value="Carb_kinase_FGGY"/>
</dbReference>
<dbReference type="EC" id="2.7.1.17" evidence="9"/>
<feature type="domain" description="Carbohydrate kinase FGGY N-terminal" evidence="10">
    <location>
        <begin position="4"/>
        <end position="248"/>
    </location>
</feature>
<organism evidence="12 13">
    <name type="scientific">Actinotignum sanguinis</name>
    <dbReference type="NCBI Taxonomy" id="1445614"/>
    <lineage>
        <taxon>Bacteria</taxon>
        <taxon>Bacillati</taxon>
        <taxon>Actinomycetota</taxon>
        <taxon>Actinomycetes</taxon>
        <taxon>Actinomycetales</taxon>
        <taxon>Actinomycetaceae</taxon>
        <taxon>Actinotignum</taxon>
    </lineage>
</organism>
<dbReference type="PANTHER" id="PTHR43095">
    <property type="entry name" value="SUGAR KINASE"/>
    <property type="match status" value="1"/>
</dbReference>
<dbReference type="PANTHER" id="PTHR43095:SF5">
    <property type="entry name" value="XYLULOSE KINASE"/>
    <property type="match status" value="1"/>
</dbReference>
<reference evidence="12 13" key="1">
    <citation type="submission" date="2023-02" db="EMBL/GenBank/DDBJ databases">
        <title>Defining the Infant Male Urobiome and Moving Towards Mechanisms in Urobiome Research.</title>
        <authorList>
            <person name="Reasoner S."/>
            <person name="Flores V."/>
            <person name="Van Horn G."/>
            <person name="Morales G."/>
            <person name="Peard L."/>
            <person name="Abelson B."/>
            <person name="Manuel C."/>
            <person name="Lee J."/>
            <person name="Baker B."/>
            <person name="Williams T."/>
            <person name="Schmitz J."/>
            <person name="Clayton D."/>
            <person name="Hadjifrangiskou M."/>
        </authorList>
    </citation>
    <scope>NUCLEOTIDE SEQUENCE [LARGE SCALE GENOMIC DNA]</scope>
    <source>
        <strain evidence="12 13">AS1053</strain>
    </source>
</reference>
<dbReference type="PIRSF" id="PIRSF000538">
    <property type="entry name" value="GlpK"/>
    <property type="match status" value="1"/>
</dbReference>
<keyword evidence="3 8" id="KW-0808">Transferase</keyword>
<evidence type="ECO:0000256" key="1">
    <source>
        <dbReference type="ARBA" id="ARBA00009156"/>
    </source>
</evidence>
<dbReference type="InterPro" id="IPR050406">
    <property type="entry name" value="FGGY_Carb_Kinase"/>
</dbReference>
<keyword evidence="5 8" id="KW-0418">Kinase</keyword>
<keyword evidence="7 9" id="KW-0119">Carbohydrate metabolism</keyword>
<evidence type="ECO:0000256" key="9">
    <source>
        <dbReference type="RuleBase" id="RU364073"/>
    </source>
</evidence>
<dbReference type="InterPro" id="IPR018483">
    <property type="entry name" value="Carb_kinase_FGGY_CS"/>
</dbReference>
<comment type="similarity">
    <text evidence="1 8">Belongs to the FGGY kinase family.</text>
</comment>
<comment type="caution">
    <text evidence="12">The sequence shown here is derived from an EMBL/GenBank/DDBJ whole genome shotgun (WGS) entry which is preliminary data.</text>
</comment>
<dbReference type="InterPro" id="IPR018485">
    <property type="entry name" value="FGGY_C"/>
</dbReference>
<dbReference type="SUPFAM" id="SSF53067">
    <property type="entry name" value="Actin-like ATPase domain"/>
    <property type="match status" value="2"/>
</dbReference>
<dbReference type="Pfam" id="PF02782">
    <property type="entry name" value="FGGY_C"/>
    <property type="match status" value="1"/>
</dbReference>
<feature type="domain" description="Carbohydrate kinase FGGY C-terminal" evidence="11">
    <location>
        <begin position="256"/>
        <end position="438"/>
    </location>
</feature>
<dbReference type="Gene3D" id="3.30.420.40">
    <property type="match status" value="2"/>
</dbReference>
<dbReference type="NCBIfam" id="TIGR01312">
    <property type="entry name" value="XylB"/>
    <property type="match status" value="1"/>
</dbReference>
<name>A0ABT5V7Z2_9ACTO</name>
<keyword evidence="4 9" id="KW-0547">Nucleotide-binding</keyword>
<proteinExistence type="inferred from homology"/>
<dbReference type="Pfam" id="PF00370">
    <property type="entry name" value="FGGY_N"/>
    <property type="match status" value="1"/>
</dbReference>
<evidence type="ECO:0000259" key="10">
    <source>
        <dbReference type="Pfam" id="PF00370"/>
    </source>
</evidence>
<keyword evidence="2 9" id="KW-0859">Xylose metabolism</keyword>
<evidence type="ECO:0000256" key="3">
    <source>
        <dbReference type="ARBA" id="ARBA00022679"/>
    </source>
</evidence>
<evidence type="ECO:0000259" key="11">
    <source>
        <dbReference type="Pfam" id="PF02782"/>
    </source>
</evidence>
<evidence type="ECO:0000256" key="6">
    <source>
        <dbReference type="ARBA" id="ARBA00022840"/>
    </source>
</evidence>
<evidence type="ECO:0000256" key="5">
    <source>
        <dbReference type="ARBA" id="ARBA00022777"/>
    </source>
</evidence>
<evidence type="ECO:0000313" key="13">
    <source>
        <dbReference type="Proteomes" id="UP001219297"/>
    </source>
</evidence>
<dbReference type="InterPro" id="IPR006000">
    <property type="entry name" value="Xylulokinase"/>
</dbReference>
<evidence type="ECO:0000256" key="8">
    <source>
        <dbReference type="RuleBase" id="RU003733"/>
    </source>
</evidence>
<dbReference type="InterPro" id="IPR043129">
    <property type="entry name" value="ATPase_NBD"/>
</dbReference>
<dbReference type="Proteomes" id="UP001219297">
    <property type="component" value="Unassembled WGS sequence"/>
</dbReference>
<protein>
    <recommendedName>
        <fullName evidence="9">Xylulose kinase</fullName>
        <shortName evidence="9">Xylulokinase</shortName>
        <ecNumber evidence="9">2.7.1.17</ecNumber>
    </recommendedName>
</protein>
<evidence type="ECO:0000313" key="12">
    <source>
        <dbReference type="EMBL" id="MDE1657069.1"/>
    </source>
</evidence>
<dbReference type="PROSITE" id="PS00445">
    <property type="entry name" value="FGGY_KINASES_2"/>
    <property type="match status" value="1"/>
</dbReference>
<accession>A0ABT5V7Z2</accession>
<sequence length="488" mass="52026">MALVAGVDSSTQSTKVLIVNTDNGAIVRVGTCPHPSGTEVDPNEWLTALRTAIQKAGGISDVSSISIAGQQHGLVALDANGDVIRPALLWNDTRSAPGAAALVDELGPEFWAKATGSVPVASLTVSKLRFLADSEPHNAARIKAICLPHDWLTWKLSGSARLSELTTDRSDASGTGYVDCLTDEYRYDILAHALHITTEKAKDIILPRIVPYNQSVGTVAQEWITDKPSSQQILIGPGMGDNAGSAFGLNLQTNQASISIGTSGVIATISDTPIQDPRFGVTGFSDATDKWLPLACTLNGALIQDYFRKILNVSFEELGTLAERAQPGAQGITLVPYFQGERTPNLPYATAQIAGLTSHNFTRENLARAAYEGLACLMRGALEALRGGGISVNSAMLIGGGAQSETLNQILADVLEIPISVPRTSEYVARGAARQAAVVAGIPENTNSWSPDITQTYKPRENKSVWERYRAVSESIRKSYPTFRPESA</sequence>
<evidence type="ECO:0000256" key="4">
    <source>
        <dbReference type="ARBA" id="ARBA00022741"/>
    </source>
</evidence>
<evidence type="ECO:0000256" key="2">
    <source>
        <dbReference type="ARBA" id="ARBA00022629"/>
    </source>
</evidence>